<dbReference type="SUPFAM" id="SSF48371">
    <property type="entry name" value="ARM repeat"/>
    <property type="match status" value="1"/>
</dbReference>
<keyword evidence="9" id="KW-1185">Reference proteome</keyword>
<evidence type="ECO:0008006" key="10">
    <source>
        <dbReference type="Google" id="ProtNLM"/>
    </source>
</evidence>
<evidence type="ECO:0000256" key="3">
    <source>
        <dbReference type="SAM" id="Coils"/>
    </source>
</evidence>
<name>A0AAD7XT14_9STRA</name>
<accession>A0AAD7XT14</accession>
<feature type="coiled-coil region" evidence="3">
    <location>
        <begin position="984"/>
        <end position="1018"/>
    </location>
</feature>
<feature type="compositionally biased region" description="Polar residues" evidence="4">
    <location>
        <begin position="17"/>
        <end position="28"/>
    </location>
</feature>
<keyword evidence="3" id="KW-0175">Coiled coil</keyword>
<evidence type="ECO:0000313" key="9">
    <source>
        <dbReference type="Proteomes" id="UP001230188"/>
    </source>
</evidence>
<dbReference type="GO" id="GO:0016477">
    <property type="term" value="P:cell migration"/>
    <property type="evidence" value="ECO:0007669"/>
    <property type="project" value="TreeGrafter"/>
</dbReference>
<feature type="region of interest" description="Disordered" evidence="4">
    <location>
        <begin position="17"/>
        <end position="40"/>
    </location>
</feature>
<dbReference type="Pfam" id="PF00454">
    <property type="entry name" value="PI3_PI4_kinase"/>
    <property type="match status" value="1"/>
</dbReference>
<dbReference type="CDD" id="cd00821">
    <property type="entry name" value="PH"/>
    <property type="match status" value="1"/>
</dbReference>
<keyword evidence="2" id="KW-0418">Kinase</keyword>
<dbReference type="PANTHER" id="PTHR10048:SF14">
    <property type="entry name" value="LD28067P"/>
    <property type="match status" value="1"/>
</dbReference>
<dbReference type="GO" id="GO:0043491">
    <property type="term" value="P:phosphatidylinositol 3-kinase/protein kinase B signal transduction"/>
    <property type="evidence" value="ECO:0007669"/>
    <property type="project" value="TreeGrafter"/>
</dbReference>
<feature type="domain" description="PI3K/PI4K catalytic" evidence="6">
    <location>
        <begin position="678"/>
        <end position="968"/>
    </location>
</feature>
<dbReference type="GO" id="GO:0005737">
    <property type="term" value="C:cytoplasm"/>
    <property type="evidence" value="ECO:0007669"/>
    <property type="project" value="TreeGrafter"/>
</dbReference>
<dbReference type="Pfam" id="PF00169">
    <property type="entry name" value="PH"/>
    <property type="match status" value="1"/>
</dbReference>
<feature type="compositionally biased region" description="Polar residues" evidence="4">
    <location>
        <begin position="961"/>
        <end position="980"/>
    </location>
</feature>
<dbReference type="Proteomes" id="UP001230188">
    <property type="component" value="Unassembled WGS sequence"/>
</dbReference>
<evidence type="ECO:0000256" key="4">
    <source>
        <dbReference type="SAM" id="MobiDB-lite"/>
    </source>
</evidence>
<dbReference type="GO" id="GO:0005942">
    <property type="term" value="C:phosphatidylinositol 3-kinase complex"/>
    <property type="evidence" value="ECO:0007669"/>
    <property type="project" value="TreeGrafter"/>
</dbReference>
<dbReference type="InterPro" id="IPR042236">
    <property type="entry name" value="PI3K_accessory_sf"/>
</dbReference>
<dbReference type="PROSITE" id="PS50290">
    <property type="entry name" value="PI3_4_KINASE_3"/>
    <property type="match status" value="1"/>
</dbReference>
<evidence type="ECO:0000256" key="1">
    <source>
        <dbReference type="ARBA" id="ARBA00022679"/>
    </source>
</evidence>
<feature type="domain" description="PIK helical" evidence="7">
    <location>
        <begin position="403"/>
        <end position="608"/>
    </location>
</feature>
<dbReference type="InterPro" id="IPR001263">
    <property type="entry name" value="PI3K_accessory_dom"/>
</dbReference>
<dbReference type="InterPro" id="IPR000403">
    <property type="entry name" value="PI3/4_kinase_cat_dom"/>
</dbReference>
<keyword evidence="1" id="KW-0808">Transferase</keyword>
<dbReference type="InterPro" id="IPR036940">
    <property type="entry name" value="PI3/4_kinase_cat_sf"/>
</dbReference>
<dbReference type="SMART" id="SM00145">
    <property type="entry name" value="PI3Ka"/>
    <property type="match status" value="1"/>
</dbReference>
<feature type="region of interest" description="Disordered" evidence="4">
    <location>
        <begin position="961"/>
        <end position="982"/>
    </location>
</feature>
<dbReference type="InterPro" id="IPR018936">
    <property type="entry name" value="PI3/4_kinase_CS"/>
</dbReference>
<dbReference type="InterPro" id="IPR016024">
    <property type="entry name" value="ARM-type_fold"/>
</dbReference>
<comment type="caution">
    <text evidence="8">The sequence shown here is derived from an EMBL/GenBank/DDBJ whole genome shotgun (WGS) entry which is preliminary data.</text>
</comment>
<dbReference type="InterPro" id="IPR001849">
    <property type="entry name" value="PH_domain"/>
</dbReference>
<reference evidence="8" key="1">
    <citation type="submission" date="2023-01" db="EMBL/GenBank/DDBJ databases">
        <title>Metagenome sequencing of chrysophaentin producing Chrysophaeum taylorii.</title>
        <authorList>
            <person name="Davison J."/>
            <person name="Bewley C."/>
        </authorList>
    </citation>
    <scope>NUCLEOTIDE SEQUENCE</scope>
    <source>
        <strain evidence="8">NIES-1699</strain>
    </source>
</reference>
<feature type="domain" description="PH" evidence="5">
    <location>
        <begin position="65"/>
        <end position="163"/>
    </location>
</feature>
<dbReference type="SMART" id="SM00233">
    <property type="entry name" value="PH"/>
    <property type="match status" value="1"/>
</dbReference>
<dbReference type="InterPro" id="IPR015433">
    <property type="entry name" value="PI3/4_kinase"/>
</dbReference>
<dbReference type="PROSITE" id="PS00915">
    <property type="entry name" value="PI3_4_KINASE_1"/>
    <property type="match status" value="1"/>
</dbReference>
<dbReference type="SMART" id="SM00146">
    <property type="entry name" value="PI3Kc"/>
    <property type="match status" value="1"/>
</dbReference>
<dbReference type="SUPFAM" id="SSF56112">
    <property type="entry name" value="Protein kinase-like (PK-like)"/>
    <property type="match status" value="1"/>
</dbReference>
<dbReference type="Pfam" id="PF00613">
    <property type="entry name" value="PI3Ka"/>
    <property type="match status" value="1"/>
</dbReference>
<dbReference type="PROSITE" id="PS00916">
    <property type="entry name" value="PI3_4_KINASE_2"/>
    <property type="match status" value="1"/>
</dbReference>
<evidence type="ECO:0000313" key="8">
    <source>
        <dbReference type="EMBL" id="KAJ8610965.1"/>
    </source>
</evidence>
<dbReference type="Gene3D" id="2.30.29.30">
    <property type="entry name" value="Pleckstrin-homology domain (PH domain)/Phosphotyrosine-binding domain (PTB)"/>
    <property type="match status" value="1"/>
</dbReference>
<dbReference type="GO" id="GO:0035005">
    <property type="term" value="F:1-phosphatidylinositol-4-phosphate 3-kinase activity"/>
    <property type="evidence" value="ECO:0007669"/>
    <property type="project" value="TreeGrafter"/>
</dbReference>
<dbReference type="InterPro" id="IPR011993">
    <property type="entry name" value="PH-like_dom_sf"/>
</dbReference>
<dbReference type="InterPro" id="IPR011009">
    <property type="entry name" value="Kinase-like_dom_sf"/>
</dbReference>
<dbReference type="Gene3D" id="3.30.1010.10">
    <property type="entry name" value="Phosphatidylinositol 3-kinase Catalytic Subunit, Chain A, domain 4"/>
    <property type="match status" value="1"/>
</dbReference>
<proteinExistence type="predicted"/>
<evidence type="ECO:0000259" key="6">
    <source>
        <dbReference type="PROSITE" id="PS50290"/>
    </source>
</evidence>
<dbReference type="PROSITE" id="PS51545">
    <property type="entry name" value="PIK_HELICAL"/>
    <property type="match status" value="1"/>
</dbReference>
<dbReference type="GO" id="GO:0016303">
    <property type="term" value="F:1-phosphatidylinositol-3-kinase activity"/>
    <property type="evidence" value="ECO:0007669"/>
    <property type="project" value="TreeGrafter"/>
</dbReference>
<protein>
    <recommendedName>
        <fullName evidence="10">Phosphatidylinositol 3-kinase</fullName>
    </recommendedName>
</protein>
<dbReference type="Gene3D" id="1.25.40.70">
    <property type="entry name" value="Phosphatidylinositol 3-kinase, accessory domain (PIK)"/>
    <property type="match status" value="1"/>
</dbReference>
<dbReference type="GO" id="GO:0005886">
    <property type="term" value="C:plasma membrane"/>
    <property type="evidence" value="ECO:0007669"/>
    <property type="project" value="TreeGrafter"/>
</dbReference>
<dbReference type="SUPFAM" id="SSF50729">
    <property type="entry name" value="PH domain-like"/>
    <property type="match status" value="1"/>
</dbReference>
<evidence type="ECO:0000256" key="2">
    <source>
        <dbReference type="ARBA" id="ARBA00022777"/>
    </source>
</evidence>
<dbReference type="AlphaFoldDB" id="A0AAD7XT14"/>
<dbReference type="GO" id="GO:0048015">
    <property type="term" value="P:phosphatidylinositol-mediated signaling"/>
    <property type="evidence" value="ECO:0007669"/>
    <property type="project" value="TreeGrafter"/>
</dbReference>
<dbReference type="PANTHER" id="PTHR10048">
    <property type="entry name" value="PHOSPHATIDYLINOSITOL KINASE"/>
    <property type="match status" value="1"/>
</dbReference>
<dbReference type="EMBL" id="JAQMWT010000087">
    <property type="protein sequence ID" value="KAJ8610965.1"/>
    <property type="molecule type" value="Genomic_DNA"/>
</dbReference>
<dbReference type="Gene3D" id="1.10.1070.11">
    <property type="entry name" value="Phosphatidylinositol 3-/4-kinase, catalytic domain"/>
    <property type="match status" value="1"/>
</dbReference>
<dbReference type="PROSITE" id="PS50003">
    <property type="entry name" value="PH_DOMAIN"/>
    <property type="match status" value="1"/>
</dbReference>
<evidence type="ECO:0000259" key="5">
    <source>
        <dbReference type="PROSITE" id="PS50003"/>
    </source>
</evidence>
<gene>
    <name evidence="8" type="ORF">CTAYLR_010170</name>
</gene>
<sequence>MPTVFRSVSRRAMANTTKPLSKTQSMSTVVDDGEAEGRMRTSSLLHRSLSLSSGVQSPQCSAASRKEYSGVLEKQKGTMRTWPKRYCWAKDGKLSWAETRNDAQHGKERGGLLLRDVRSVERKPTDDRPWQFVVKTDERTINLAAETSEELEAWMGVLAPRTLPSTTRESEDAAAAAAAAPAEEDDDSILRRFSARLVRSEEVVVTVRSNLGVEIGKYVGGGFRLRLDELQAPVGTIDVDADQARALGLTEGPVCVVARGNAAWSAADEGTCFLAMADDDARRDWRDCVEAVSRRAADGGLPHSRLAGWKLAPLWWTLFDEEAKAALRELETWIRKDRPGLIVRTSTDARVRFPNRLAPPPSALADRELVASVALPGGAPKVSVRCTGSMRVDDLLEEVAVKLAARASLDETASPALLAALAAPGRCALRVAHARSYLCRRDAPLLASYDFAAAFRSSVKPVPTVGLILETSLTEAEATELGAAHERLAKFGDRLAAKTATTTSHPHFSTNELAAALRARPPNTLKLENLPDAALEPYVPQLVQALKDEAGGAAFLVSSTLARFLLERALLNPTYVGSSLFWSLRSEMSKGGQTALKHGVLLAAYLGAVGTACRSHLEKQVVLDSHLRAMSAAAARLDDRHARTQFARRELRRLARSGELPASMPLPCVPGRLAGALQPDKCRVLSSKAAPVLLVFDDDENPAEDIFVIFKTRDDLRQDAAMLQSMRQMDALWLAAGYECWLRTYSVAATDVDVGWIEVVRGAKETAEIQSLKGGALGALKHDTLKSFLEEHNAGNTSYVAAEDRFVKSCAACCVSTYVLGIADRHNGNIMLSTDGRLFHIDFGHVLGHFKKLKGTNIKREKTKLVLTPEMMYVINGGKGVSMNETFTTFCCSLIGVLRESGNIALLLQLVKELVPAELPEISDDSIKWLPEVLLKPDAELRNELSIALSDWVRRLDNANHNRIHQSGPSQPKRQSSARRVSTVVEAQQEVEELRRLLTAEEAKNADLTRQLELLRGLVDDTHAH</sequence>
<organism evidence="8 9">
    <name type="scientific">Chrysophaeum taylorii</name>
    <dbReference type="NCBI Taxonomy" id="2483200"/>
    <lineage>
        <taxon>Eukaryota</taxon>
        <taxon>Sar</taxon>
        <taxon>Stramenopiles</taxon>
        <taxon>Ochrophyta</taxon>
        <taxon>Pelagophyceae</taxon>
        <taxon>Pelagomonadales</taxon>
        <taxon>Pelagomonadaceae</taxon>
        <taxon>Chrysophaeum</taxon>
    </lineage>
</organism>
<evidence type="ECO:0000259" key="7">
    <source>
        <dbReference type="PROSITE" id="PS51545"/>
    </source>
</evidence>